<dbReference type="AlphaFoldDB" id="A0A7H8QUB4"/>
<dbReference type="KEGG" id="trg:TRUGW13939_04676"/>
<sequence length="480" mass="54820">MSIRTKGSLAGWDQMLALDLTLMNQIHNFWWKKEHGRKAVTWTYDHTDDGVIITGQQKEPGTFLPVDRINDSCFWYAVKLTNGTVQKGNQKVPIKEWHVQFPVKLEKYQLPSSGYNDPEGLIHWGASIKFIRPRDSWDKKMPKFVDSETQSPSEGEVIQKLGINSLNIDFWFWPTYDHSPEDAGGLGVILRLVPSDKVVNQERFHFGPTSFELQLIYDNGGGLHIPAMVQNRQGPGTWPALDGDSLKEDAGKLGISADLFWNQWFLKYYSYFVFDSQIWPVVPDSYRVGYNPNHPYVDNGSYRDHYYDFVPNERHHNGVNEPDKTVWTSGTSSADLPGGNRYISQTAWVDFGYRSEDGIDLGGEINAKLDDSGNWQVWWWVASFQVKEMRTNDGSVDIEIGQIGWAGFNNNSSPDWARKLYSAMGDTVTRTIKSKLGDLIGLKNAHQFWVPGYENFIAQDPRFLDTRDLVIDMTMNGVPR</sequence>
<evidence type="ECO:0000313" key="1">
    <source>
        <dbReference type="EMBL" id="QKX57559.1"/>
    </source>
</evidence>
<protein>
    <submittedName>
        <fullName evidence="1">Uncharacterized protein</fullName>
    </submittedName>
</protein>
<dbReference type="GeneID" id="55992177"/>
<dbReference type="EMBL" id="CP055899">
    <property type="protein sequence ID" value="QKX57559.1"/>
    <property type="molecule type" value="Genomic_DNA"/>
</dbReference>
<dbReference type="RefSeq" id="XP_035343737.1">
    <property type="nucleotide sequence ID" value="XM_035487844.1"/>
</dbReference>
<keyword evidence="2" id="KW-1185">Reference proteome</keyword>
<organism evidence="1 2">
    <name type="scientific">Talaromyces rugulosus</name>
    <name type="common">Penicillium rugulosum</name>
    <dbReference type="NCBI Taxonomy" id="121627"/>
    <lineage>
        <taxon>Eukaryota</taxon>
        <taxon>Fungi</taxon>
        <taxon>Dikarya</taxon>
        <taxon>Ascomycota</taxon>
        <taxon>Pezizomycotina</taxon>
        <taxon>Eurotiomycetes</taxon>
        <taxon>Eurotiomycetidae</taxon>
        <taxon>Eurotiales</taxon>
        <taxon>Trichocomaceae</taxon>
        <taxon>Talaromyces</taxon>
        <taxon>Talaromyces sect. Islandici</taxon>
    </lineage>
</organism>
<accession>A0A7H8QUB4</accession>
<name>A0A7H8QUB4_TALRU</name>
<proteinExistence type="predicted"/>
<gene>
    <name evidence="1" type="ORF">TRUGW13939_04676</name>
</gene>
<dbReference type="Proteomes" id="UP000509510">
    <property type="component" value="Chromosome II"/>
</dbReference>
<evidence type="ECO:0000313" key="2">
    <source>
        <dbReference type="Proteomes" id="UP000509510"/>
    </source>
</evidence>
<reference evidence="2" key="1">
    <citation type="submission" date="2020-06" db="EMBL/GenBank/DDBJ databases">
        <title>A chromosome-scale genome assembly of Talaromyces rugulosus W13939.</title>
        <authorList>
            <person name="Wang B."/>
            <person name="Guo L."/>
            <person name="Ye K."/>
            <person name="Wang L."/>
        </authorList>
    </citation>
    <scope>NUCLEOTIDE SEQUENCE [LARGE SCALE GENOMIC DNA]</scope>
    <source>
        <strain evidence="2">W13939</strain>
    </source>
</reference>
<dbReference type="OrthoDB" id="4519417at2759"/>